<evidence type="ECO:0000313" key="3">
    <source>
        <dbReference type="Proteomes" id="UP000050277"/>
    </source>
</evidence>
<feature type="transmembrane region" description="Helical" evidence="1">
    <location>
        <begin position="20"/>
        <end position="41"/>
    </location>
</feature>
<comment type="caution">
    <text evidence="2">The sequence shown here is derived from an EMBL/GenBank/DDBJ whole genome shotgun (WGS) entry which is preliminary data.</text>
</comment>
<protein>
    <submittedName>
        <fullName evidence="2">Uncharacterized protein</fullName>
    </submittedName>
</protein>
<reference evidence="2 3" key="1">
    <citation type="submission" date="2015-07" db="EMBL/GenBank/DDBJ databases">
        <title>Whole genome sequence of Herpetosiphon geysericola DSM 7119.</title>
        <authorList>
            <person name="Hemp J."/>
            <person name="Ward L.M."/>
            <person name="Pace L.A."/>
            <person name="Fischer W.W."/>
        </authorList>
    </citation>
    <scope>NUCLEOTIDE SEQUENCE [LARGE SCALE GENOMIC DNA]</scope>
    <source>
        <strain evidence="2 3">DSM 7119</strain>
    </source>
</reference>
<keyword evidence="1" id="KW-0812">Transmembrane</keyword>
<keyword evidence="1" id="KW-0472">Membrane</keyword>
<dbReference type="EMBL" id="LGKP01000042">
    <property type="protein sequence ID" value="KPL79953.1"/>
    <property type="molecule type" value="Genomic_DNA"/>
</dbReference>
<proteinExistence type="predicted"/>
<organism evidence="2 3">
    <name type="scientific">Herpetosiphon geysericola</name>
    <dbReference type="NCBI Taxonomy" id="70996"/>
    <lineage>
        <taxon>Bacteria</taxon>
        <taxon>Bacillati</taxon>
        <taxon>Chloroflexota</taxon>
        <taxon>Chloroflexia</taxon>
        <taxon>Herpetosiphonales</taxon>
        <taxon>Herpetosiphonaceae</taxon>
        <taxon>Herpetosiphon</taxon>
    </lineage>
</organism>
<dbReference type="AlphaFoldDB" id="A0A0P6XB32"/>
<sequence>MTTIAPSSRRTMTRRIALHWRGCVGSILIVSLLIIGGSYFLLSKVPFAGPMLTFRTLINRLMLTGVVIWGIYLFWVLLAMVESVWIRQQARHQTPLGRGGFLGIRLPKPAATDPHGAAAARSGYGEAVQAIDPFRTLATALAAHQGDARISLELWSGSDGRVQWGLWLPAEPALVLTTQSLLTGAAPGIEIRTMDDPLQAVGL</sequence>
<name>A0A0P6XB32_9CHLR</name>
<dbReference type="Proteomes" id="UP000050277">
    <property type="component" value="Unassembled WGS sequence"/>
</dbReference>
<dbReference type="STRING" id="70996.SE18_25525"/>
<gene>
    <name evidence="2" type="ORF">SE18_25525</name>
</gene>
<feature type="transmembrane region" description="Helical" evidence="1">
    <location>
        <begin position="61"/>
        <end position="81"/>
    </location>
</feature>
<dbReference type="RefSeq" id="WP_152976762.1">
    <property type="nucleotide sequence ID" value="NZ_LGKP01000042.1"/>
</dbReference>
<keyword evidence="3" id="KW-1185">Reference proteome</keyword>
<evidence type="ECO:0000313" key="2">
    <source>
        <dbReference type="EMBL" id="KPL79953.1"/>
    </source>
</evidence>
<accession>A0A0P6XB32</accession>
<evidence type="ECO:0000256" key="1">
    <source>
        <dbReference type="SAM" id="Phobius"/>
    </source>
</evidence>
<keyword evidence="1" id="KW-1133">Transmembrane helix</keyword>